<proteinExistence type="predicted"/>
<keyword evidence="3" id="KW-1185">Reference proteome</keyword>
<accession>A0A8X6KW70</accession>
<dbReference type="AlphaFoldDB" id="A0A8X6KW70"/>
<evidence type="ECO:0000313" key="2">
    <source>
        <dbReference type="EMBL" id="GFQ86556.1"/>
    </source>
</evidence>
<feature type="compositionally biased region" description="Basic and acidic residues" evidence="1">
    <location>
        <begin position="1"/>
        <end position="10"/>
    </location>
</feature>
<dbReference type="EMBL" id="BMAO01003231">
    <property type="protein sequence ID" value="GFQ86556.1"/>
    <property type="molecule type" value="Genomic_DNA"/>
</dbReference>
<name>A0A8X6KW70_TRICU</name>
<comment type="caution">
    <text evidence="2">The sequence shown here is derived from an EMBL/GenBank/DDBJ whole genome shotgun (WGS) entry which is preliminary data.</text>
</comment>
<dbReference type="Proteomes" id="UP000887116">
    <property type="component" value="Unassembled WGS sequence"/>
</dbReference>
<evidence type="ECO:0000256" key="1">
    <source>
        <dbReference type="SAM" id="MobiDB-lite"/>
    </source>
</evidence>
<feature type="compositionally biased region" description="Basic residues" evidence="1">
    <location>
        <begin position="69"/>
        <end position="81"/>
    </location>
</feature>
<protein>
    <submittedName>
        <fullName evidence="2">Uncharacterized protein</fullName>
    </submittedName>
</protein>
<gene>
    <name evidence="2" type="ORF">TNCT_445311</name>
</gene>
<organism evidence="2 3">
    <name type="scientific">Trichonephila clavata</name>
    <name type="common">Joro spider</name>
    <name type="synonym">Nephila clavata</name>
    <dbReference type="NCBI Taxonomy" id="2740835"/>
    <lineage>
        <taxon>Eukaryota</taxon>
        <taxon>Metazoa</taxon>
        <taxon>Ecdysozoa</taxon>
        <taxon>Arthropoda</taxon>
        <taxon>Chelicerata</taxon>
        <taxon>Arachnida</taxon>
        <taxon>Araneae</taxon>
        <taxon>Araneomorphae</taxon>
        <taxon>Entelegynae</taxon>
        <taxon>Araneoidea</taxon>
        <taxon>Nephilidae</taxon>
        <taxon>Trichonephila</taxon>
    </lineage>
</organism>
<sequence>MSILKKDRESNSYATQTIHGIPFPYPENVDNQELAAKNDGGTDRPLHTEDERFQYPGETSIVSSLPLGKGRRRSVSAGKHS</sequence>
<evidence type="ECO:0000313" key="3">
    <source>
        <dbReference type="Proteomes" id="UP000887116"/>
    </source>
</evidence>
<reference evidence="2" key="1">
    <citation type="submission" date="2020-07" db="EMBL/GenBank/DDBJ databases">
        <title>Multicomponent nature underlies the extraordinary mechanical properties of spider dragline silk.</title>
        <authorList>
            <person name="Kono N."/>
            <person name="Nakamura H."/>
            <person name="Mori M."/>
            <person name="Yoshida Y."/>
            <person name="Ohtoshi R."/>
            <person name="Malay A.D."/>
            <person name="Moran D.A.P."/>
            <person name="Tomita M."/>
            <person name="Numata K."/>
            <person name="Arakawa K."/>
        </authorList>
    </citation>
    <scope>NUCLEOTIDE SEQUENCE</scope>
</reference>
<feature type="region of interest" description="Disordered" evidence="1">
    <location>
        <begin position="1"/>
        <end position="81"/>
    </location>
</feature>
<feature type="compositionally biased region" description="Basic and acidic residues" evidence="1">
    <location>
        <begin position="40"/>
        <end position="53"/>
    </location>
</feature>